<protein>
    <submittedName>
        <fullName evidence="2">Uncharacterized protein</fullName>
    </submittedName>
</protein>
<dbReference type="EMBL" id="PP179327">
    <property type="protein sequence ID" value="XAI70796.1"/>
    <property type="molecule type" value="Genomic_DNA"/>
</dbReference>
<evidence type="ECO:0000256" key="1">
    <source>
        <dbReference type="SAM" id="Coils"/>
    </source>
</evidence>
<feature type="coiled-coil region" evidence="1">
    <location>
        <begin position="23"/>
        <end position="50"/>
    </location>
</feature>
<sequence length="82" mass="9362">MSEITRAVIGMPFEMAMENDLSRRQFHSRAQNLLAENEALQSQLRAFTGSAYPVSTDINERGYNWSEAWLDEALVMAKELHS</sequence>
<gene>
    <name evidence="2" type="ORF">Orisa03_00063</name>
</gene>
<keyword evidence="1" id="KW-0175">Coiled coil</keyword>
<accession>A0AAU6W2A4</accession>
<organism evidence="2">
    <name type="scientific">Pseudomonas phage Orisa03</name>
    <dbReference type="NCBI Taxonomy" id="3138542"/>
    <lineage>
        <taxon>Viruses</taxon>
    </lineage>
</organism>
<proteinExistence type="predicted"/>
<reference evidence="2" key="1">
    <citation type="journal article" date="2024" name="J. Gen. Virol.">
        <title>Novel phages of Pseudomonas syringae unveil numerous potential auxiliary metabolic genes.</title>
        <authorList>
            <person name="Feltin C."/>
            <person name="Garneau J.R."/>
            <person name="Morris C.E."/>
            <person name="Berard A."/>
            <person name="Torres-Barcelo C."/>
        </authorList>
    </citation>
    <scope>NUCLEOTIDE SEQUENCE</scope>
</reference>
<evidence type="ECO:0000313" key="2">
    <source>
        <dbReference type="EMBL" id="XAI70796.1"/>
    </source>
</evidence>
<name>A0AAU6W2A4_9VIRU</name>